<dbReference type="AlphaFoldDB" id="A0A2H5Q8Q3"/>
<proteinExistence type="predicted"/>
<evidence type="ECO:0000313" key="2">
    <source>
        <dbReference type="Proteomes" id="UP000236630"/>
    </source>
</evidence>
<name>A0A2H5Q8Q3_CITUN</name>
<keyword evidence="2" id="KW-1185">Reference proteome</keyword>
<protein>
    <submittedName>
        <fullName evidence="1">Uncharacterized protein</fullName>
    </submittedName>
</protein>
<organism evidence="1 2">
    <name type="scientific">Citrus unshiu</name>
    <name type="common">Satsuma mandarin</name>
    <name type="synonym">Citrus nobilis var. unshiu</name>
    <dbReference type="NCBI Taxonomy" id="55188"/>
    <lineage>
        <taxon>Eukaryota</taxon>
        <taxon>Viridiplantae</taxon>
        <taxon>Streptophyta</taxon>
        <taxon>Embryophyta</taxon>
        <taxon>Tracheophyta</taxon>
        <taxon>Spermatophyta</taxon>
        <taxon>Magnoliopsida</taxon>
        <taxon>eudicotyledons</taxon>
        <taxon>Gunneridae</taxon>
        <taxon>Pentapetalae</taxon>
        <taxon>rosids</taxon>
        <taxon>malvids</taxon>
        <taxon>Sapindales</taxon>
        <taxon>Rutaceae</taxon>
        <taxon>Aurantioideae</taxon>
        <taxon>Citrus</taxon>
    </lineage>
</organism>
<dbReference type="Proteomes" id="UP000236630">
    <property type="component" value="Unassembled WGS sequence"/>
</dbReference>
<accession>A0A2H5Q8Q3</accession>
<comment type="caution">
    <text evidence="1">The sequence shown here is derived from an EMBL/GenBank/DDBJ whole genome shotgun (WGS) entry which is preliminary data.</text>
</comment>
<reference evidence="1 2" key="1">
    <citation type="journal article" date="2017" name="Front. Genet.">
        <title>Draft sequencing of the heterozygous diploid genome of Satsuma (Citrus unshiu Marc.) using a hybrid assembly approach.</title>
        <authorList>
            <person name="Shimizu T."/>
            <person name="Tanizawa Y."/>
            <person name="Mochizuki T."/>
            <person name="Nagasaki H."/>
            <person name="Yoshioka T."/>
            <person name="Toyoda A."/>
            <person name="Fujiyama A."/>
            <person name="Kaminuma E."/>
            <person name="Nakamura Y."/>
        </authorList>
    </citation>
    <scope>NUCLEOTIDE SEQUENCE [LARGE SCALE GENOMIC DNA]</scope>
    <source>
        <strain evidence="2">cv. Miyagawa wase</strain>
    </source>
</reference>
<evidence type="ECO:0000313" key="1">
    <source>
        <dbReference type="EMBL" id="GAY60645.1"/>
    </source>
</evidence>
<dbReference type="EMBL" id="BDQV01000241">
    <property type="protein sequence ID" value="GAY60645.1"/>
    <property type="molecule type" value="Genomic_DNA"/>
</dbReference>
<gene>
    <name evidence="1" type="ORF">CUMW_203650</name>
</gene>
<sequence>MAMSRSLPLVISVSKFEVPRFRSLRQWHETVSGVVLSATMLVTHESSSSIRSSHGLKSQTEVGVLFF</sequence>